<evidence type="ECO:0000256" key="1">
    <source>
        <dbReference type="SAM" id="MobiDB-lite"/>
    </source>
</evidence>
<sequence>MNRRESKGERKSIDATNTNGRRAQGHRVSFQLPSFPQRKRITTALSVNVQTRRSHTRTLLETRQRKAALLALDPEEVVHRLQVMRPSEGLLDSRQAAETANAPQGRGKRPSKTGVHVVGEGEEPKITPPPKTFRQWVKSGFPTTSWRALLLDELYHPIEAEKQCLALKYTVCTKPTESEKGSQ</sequence>
<reference evidence="2" key="1">
    <citation type="journal article" date="2012" name="Proc. Natl. Acad. Sci. U.S.A.">
        <title>Antigenic diversity is generated by distinct evolutionary mechanisms in African trypanosome species.</title>
        <authorList>
            <person name="Jackson A.P."/>
            <person name="Berry A."/>
            <person name="Aslett M."/>
            <person name="Allison H.C."/>
            <person name="Burton P."/>
            <person name="Vavrova-Anderson J."/>
            <person name="Brown R."/>
            <person name="Browne H."/>
            <person name="Corton N."/>
            <person name="Hauser H."/>
            <person name="Gamble J."/>
            <person name="Gilderthorp R."/>
            <person name="Marcello L."/>
            <person name="McQuillan J."/>
            <person name="Otto T.D."/>
            <person name="Quail M.A."/>
            <person name="Sanders M.J."/>
            <person name="van Tonder A."/>
            <person name="Ginger M.L."/>
            <person name="Field M.C."/>
            <person name="Barry J.D."/>
            <person name="Hertz-Fowler C."/>
            <person name="Berriman M."/>
        </authorList>
    </citation>
    <scope>NUCLEOTIDE SEQUENCE</scope>
    <source>
        <strain evidence="2">IL3000</strain>
    </source>
</reference>
<evidence type="ECO:0000313" key="2">
    <source>
        <dbReference type="EMBL" id="CCC89799.1"/>
    </source>
</evidence>
<protein>
    <submittedName>
        <fullName evidence="2">Uncharacterized protein TCIL3000_3_2310</fullName>
    </submittedName>
</protein>
<feature type="region of interest" description="Disordered" evidence="1">
    <location>
        <begin position="1"/>
        <end position="31"/>
    </location>
</feature>
<dbReference type="AlphaFoldDB" id="G0UK94"/>
<proteinExistence type="predicted"/>
<feature type="region of interest" description="Disordered" evidence="1">
    <location>
        <begin position="89"/>
        <end position="131"/>
    </location>
</feature>
<feature type="compositionally biased region" description="Basic and acidic residues" evidence="1">
    <location>
        <begin position="1"/>
        <end position="13"/>
    </location>
</feature>
<dbReference type="EMBL" id="HE575316">
    <property type="protein sequence ID" value="CCC89799.1"/>
    <property type="molecule type" value="Genomic_DNA"/>
</dbReference>
<dbReference type="VEuPathDB" id="TriTrypDB:TcIL3000_3_2310"/>
<organism evidence="2">
    <name type="scientific">Trypanosoma congolense (strain IL3000)</name>
    <dbReference type="NCBI Taxonomy" id="1068625"/>
    <lineage>
        <taxon>Eukaryota</taxon>
        <taxon>Discoba</taxon>
        <taxon>Euglenozoa</taxon>
        <taxon>Kinetoplastea</taxon>
        <taxon>Metakinetoplastina</taxon>
        <taxon>Trypanosomatida</taxon>
        <taxon>Trypanosomatidae</taxon>
        <taxon>Trypanosoma</taxon>
        <taxon>Nannomonas</taxon>
    </lineage>
</organism>
<accession>G0UK94</accession>
<gene>
    <name evidence="2" type="ORF">TCIL3000_3_2310</name>
</gene>
<name>G0UK94_TRYCI</name>